<dbReference type="PANTHER" id="PTHR43157:SF31">
    <property type="entry name" value="PHOSPHATIDYLINOSITOL-GLYCAN BIOSYNTHESIS CLASS F PROTEIN"/>
    <property type="match status" value="1"/>
</dbReference>
<dbReference type="SUPFAM" id="SSF51735">
    <property type="entry name" value="NAD(P)-binding Rossmann-fold domains"/>
    <property type="match status" value="1"/>
</dbReference>
<dbReference type="InterPro" id="IPR002347">
    <property type="entry name" value="SDR_fam"/>
</dbReference>
<dbReference type="PANTHER" id="PTHR43157">
    <property type="entry name" value="PHOSPHATIDYLINOSITOL-GLYCAN BIOSYNTHESIS CLASS F PROTEIN-RELATED"/>
    <property type="match status" value="1"/>
</dbReference>
<sequence>MAVFSALYGAGHVIFSRAFVSLPVPIGTPDLPNQTIIVTGANTGLGFEASQHLARLGVGKLVLAVRTLSKGEDAKKQIIDSTGASDSSIEVWPLDMDSYESIKLFAGRASLLPRLDGVLANAGVMTTKFDLSEGNEKTINVNVISTFLLCLLLLPAMRASEKTTGYTCRYVIPNSALHYMAPLAELEPNGHAILSQLNNRETSNMSGRYPLSKLLVLYAVREFAHRTTLSGKGACIINTPNPSFCKSNLARESQGSKGFQVAESVMARSTEEGSRVLVHALLTNEDTNGQYLSNCKVER</sequence>
<dbReference type="Gene3D" id="3.40.50.720">
    <property type="entry name" value="NAD(P)-binding Rossmann-like Domain"/>
    <property type="match status" value="1"/>
</dbReference>
<proteinExistence type="predicted"/>
<protein>
    <submittedName>
        <fullName evidence="2">Uncharacterized protein</fullName>
    </submittedName>
</protein>
<evidence type="ECO:0000256" key="1">
    <source>
        <dbReference type="ARBA" id="ARBA00023002"/>
    </source>
</evidence>
<evidence type="ECO:0000313" key="3">
    <source>
        <dbReference type="Proteomes" id="UP000838763"/>
    </source>
</evidence>
<organism evidence="2 3">
    <name type="scientific">Parascedosporium putredinis</name>
    <dbReference type="NCBI Taxonomy" id="1442378"/>
    <lineage>
        <taxon>Eukaryota</taxon>
        <taxon>Fungi</taxon>
        <taxon>Dikarya</taxon>
        <taxon>Ascomycota</taxon>
        <taxon>Pezizomycotina</taxon>
        <taxon>Sordariomycetes</taxon>
        <taxon>Hypocreomycetidae</taxon>
        <taxon>Microascales</taxon>
        <taxon>Microascaceae</taxon>
        <taxon>Parascedosporium</taxon>
    </lineage>
</organism>
<keyword evidence="1" id="KW-0560">Oxidoreductase</keyword>
<dbReference type="GO" id="GO:0016491">
    <property type="term" value="F:oxidoreductase activity"/>
    <property type="evidence" value="ECO:0007669"/>
    <property type="project" value="UniProtKB-KW"/>
</dbReference>
<reference evidence="2" key="1">
    <citation type="submission" date="2022-11" db="EMBL/GenBank/DDBJ databases">
        <authorList>
            <person name="Scott C."/>
            <person name="Bruce N."/>
        </authorList>
    </citation>
    <scope>NUCLEOTIDE SEQUENCE</scope>
</reference>
<name>A0A9P1GZK0_9PEZI</name>
<dbReference type="Pfam" id="PF00106">
    <property type="entry name" value="adh_short"/>
    <property type="match status" value="1"/>
</dbReference>
<dbReference type="AlphaFoldDB" id="A0A9P1GZK0"/>
<dbReference type="InterPro" id="IPR036291">
    <property type="entry name" value="NAD(P)-bd_dom_sf"/>
</dbReference>
<dbReference type="OrthoDB" id="542013at2759"/>
<keyword evidence="3" id="KW-1185">Reference proteome</keyword>
<accession>A0A9P1GZK0</accession>
<comment type="caution">
    <text evidence="2">The sequence shown here is derived from an EMBL/GenBank/DDBJ whole genome shotgun (WGS) entry which is preliminary data.</text>
</comment>
<evidence type="ECO:0000313" key="2">
    <source>
        <dbReference type="EMBL" id="CAI4212701.1"/>
    </source>
</evidence>
<dbReference type="EMBL" id="CALLCH030000005">
    <property type="protein sequence ID" value="CAI4212701.1"/>
    <property type="molecule type" value="Genomic_DNA"/>
</dbReference>
<dbReference type="Proteomes" id="UP000838763">
    <property type="component" value="Unassembled WGS sequence"/>
</dbReference>
<gene>
    <name evidence="2" type="ORF">PPNO1_LOCUS2452</name>
</gene>